<name>A0A378KVD5_9GAMM</name>
<dbReference type="Proteomes" id="UP000254230">
    <property type="component" value="Unassembled WGS sequence"/>
</dbReference>
<accession>A0A378KVD5</accession>
<evidence type="ECO:0000313" key="1">
    <source>
        <dbReference type="EMBL" id="KTD47724.1"/>
    </source>
</evidence>
<protein>
    <submittedName>
        <fullName evidence="2">Uncharacterized protein</fullName>
    </submittedName>
</protein>
<evidence type="ECO:0000313" key="4">
    <source>
        <dbReference type="Proteomes" id="UP000254230"/>
    </source>
</evidence>
<dbReference type="EMBL" id="UGOW01000001">
    <property type="protein sequence ID" value="STY18513.1"/>
    <property type="molecule type" value="Genomic_DNA"/>
</dbReference>
<keyword evidence="3" id="KW-1185">Reference proteome</keyword>
<sequence length="152" mass="17102">MHQDPFPLILYYLYCKFDYHKQCRLMRVISLTSSKGVMQMVKQETTKQPESWYNLLTWSNAYRGYNALIASLVLLEYINNPEAAAIEYLPDVAVHAFEAIAPDSLNNLAITANITRGIQAGFAFFSGNSTIPSAANFADVVNHGLSVYRRLS</sequence>
<dbReference type="Proteomes" id="UP000054639">
    <property type="component" value="Unassembled WGS sequence"/>
</dbReference>
<reference evidence="2 4" key="2">
    <citation type="submission" date="2018-06" db="EMBL/GenBank/DDBJ databases">
        <authorList>
            <consortium name="Pathogen Informatics"/>
            <person name="Doyle S."/>
        </authorList>
    </citation>
    <scope>NUCLEOTIDE SEQUENCE [LARGE SCALE GENOMIC DNA]</scope>
    <source>
        <strain evidence="2 4">NCTC12376</strain>
    </source>
</reference>
<proteinExistence type="predicted"/>
<dbReference type="AlphaFoldDB" id="A0A378KVD5"/>
<evidence type="ECO:0000313" key="2">
    <source>
        <dbReference type="EMBL" id="STY18513.1"/>
    </source>
</evidence>
<dbReference type="EMBL" id="LNYR01000031">
    <property type="protein sequence ID" value="KTD47724.1"/>
    <property type="molecule type" value="Genomic_DNA"/>
</dbReference>
<organism evidence="2 4">
    <name type="scientific">Legionella quateirensis</name>
    <dbReference type="NCBI Taxonomy" id="45072"/>
    <lineage>
        <taxon>Bacteria</taxon>
        <taxon>Pseudomonadati</taxon>
        <taxon>Pseudomonadota</taxon>
        <taxon>Gammaproteobacteria</taxon>
        <taxon>Legionellales</taxon>
        <taxon>Legionellaceae</taxon>
        <taxon>Legionella</taxon>
    </lineage>
</organism>
<reference evidence="1 3" key="1">
    <citation type="submission" date="2015-11" db="EMBL/GenBank/DDBJ databases">
        <title>Genomic analysis of 38 Legionella species identifies large and diverse effector repertoires.</title>
        <authorList>
            <person name="Burstein D."/>
            <person name="Amaro F."/>
            <person name="Zusman T."/>
            <person name="Lifshitz Z."/>
            <person name="Cohen O."/>
            <person name="Gilbert J.A."/>
            <person name="Pupko T."/>
            <person name="Shuman H.A."/>
            <person name="Segal G."/>
        </authorList>
    </citation>
    <scope>NUCLEOTIDE SEQUENCE [LARGE SCALE GENOMIC DNA]</scope>
    <source>
        <strain evidence="1 3">ATCC 49507</strain>
    </source>
</reference>
<gene>
    <name evidence="1" type="ORF">Lqua_2117</name>
    <name evidence="2" type="ORF">NCTC12376_02333</name>
</gene>
<evidence type="ECO:0000313" key="3">
    <source>
        <dbReference type="Proteomes" id="UP000054639"/>
    </source>
</evidence>